<reference evidence="4 5" key="1">
    <citation type="submission" date="2020-06" db="EMBL/GenBank/DDBJ databases">
        <authorList>
            <person name="Li R."/>
            <person name="Bekaert M."/>
        </authorList>
    </citation>
    <scope>NUCLEOTIDE SEQUENCE [LARGE SCALE GENOMIC DNA]</scope>
    <source>
        <strain evidence="5">wild</strain>
    </source>
</reference>
<dbReference type="InterPro" id="IPR018378">
    <property type="entry name" value="C-type_lectin_CS"/>
</dbReference>
<dbReference type="SUPFAM" id="SSF56436">
    <property type="entry name" value="C-type lectin-like"/>
    <property type="match status" value="1"/>
</dbReference>
<evidence type="ECO:0000313" key="5">
    <source>
        <dbReference type="Proteomes" id="UP000507470"/>
    </source>
</evidence>
<dbReference type="InterPro" id="IPR001304">
    <property type="entry name" value="C-type_lectin-like"/>
</dbReference>
<dbReference type="CDD" id="cd00037">
    <property type="entry name" value="CLECT"/>
    <property type="match status" value="1"/>
</dbReference>
<accession>A0A6J8EFW8</accession>
<dbReference type="OrthoDB" id="6053248at2759"/>
<feature type="chain" id="PRO_5027021304" description="C-type lectin domain-containing protein" evidence="2">
    <location>
        <begin position="17"/>
        <end position="184"/>
    </location>
</feature>
<gene>
    <name evidence="4" type="ORF">MCOR_51852</name>
</gene>
<proteinExistence type="predicted"/>
<dbReference type="PANTHER" id="PTHR22803">
    <property type="entry name" value="MANNOSE, PHOSPHOLIPASE, LECTIN RECEPTOR RELATED"/>
    <property type="match status" value="1"/>
</dbReference>
<protein>
    <recommendedName>
        <fullName evidence="3">C-type lectin domain-containing protein</fullName>
    </recommendedName>
</protein>
<evidence type="ECO:0000259" key="3">
    <source>
        <dbReference type="PROSITE" id="PS50041"/>
    </source>
</evidence>
<evidence type="ECO:0000313" key="4">
    <source>
        <dbReference type="EMBL" id="CAC5419524.1"/>
    </source>
</evidence>
<dbReference type="AlphaFoldDB" id="A0A6J8EFW8"/>
<feature type="signal peptide" evidence="2">
    <location>
        <begin position="1"/>
        <end position="16"/>
    </location>
</feature>
<evidence type="ECO:0000256" key="2">
    <source>
        <dbReference type="SAM" id="SignalP"/>
    </source>
</evidence>
<evidence type="ECO:0000256" key="1">
    <source>
        <dbReference type="ARBA" id="ARBA00023157"/>
    </source>
</evidence>
<dbReference type="EMBL" id="CACVKT020009034">
    <property type="protein sequence ID" value="CAC5419524.1"/>
    <property type="molecule type" value="Genomic_DNA"/>
</dbReference>
<dbReference type="Proteomes" id="UP000507470">
    <property type="component" value="Unassembled WGS sequence"/>
</dbReference>
<dbReference type="InterPro" id="IPR050111">
    <property type="entry name" value="C-type_lectin/snaclec_domain"/>
</dbReference>
<dbReference type="InterPro" id="IPR016186">
    <property type="entry name" value="C-type_lectin-like/link_sf"/>
</dbReference>
<dbReference type="Gene3D" id="3.10.100.10">
    <property type="entry name" value="Mannose-Binding Protein A, subunit A"/>
    <property type="match status" value="1"/>
</dbReference>
<name>A0A6J8EFW8_MYTCO</name>
<dbReference type="Pfam" id="PF00059">
    <property type="entry name" value="Lectin_C"/>
    <property type="match status" value="1"/>
</dbReference>
<keyword evidence="5" id="KW-1185">Reference proteome</keyword>
<keyword evidence="2" id="KW-0732">Signal</keyword>
<dbReference type="PROSITE" id="PS00615">
    <property type="entry name" value="C_TYPE_LECTIN_1"/>
    <property type="match status" value="1"/>
</dbReference>
<sequence length="184" mass="20461">MFTFLIIIMITQDVHGTRCSALNGTCKMECLPTETSLTGHGCCHLKKCCYAPCESGWLFLPGSNCYFFSTTSEDWETAKARCMYLGAKLSEPVTQSEIDYISNIARSRNGTFWLGGTDKDNEGTFVWTSDNRTIGLSNWAGGEPNNYANREDCVAVHAKLGFLWNDSPCDSRSLFTCETKPLTI</sequence>
<dbReference type="PROSITE" id="PS50041">
    <property type="entry name" value="C_TYPE_LECTIN_2"/>
    <property type="match status" value="1"/>
</dbReference>
<dbReference type="SMART" id="SM00034">
    <property type="entry name" value="CLECT"/>
    <property type="match status" value="1"/>
</dbReference>
<feature type="domain" description="C-type lectin" evidence="3">
    <location>
        <begin position="61"/>
        <end position="178"/>
    </location>
</feature>
<dbReference type="InterPro" id="IPR016187">
    <property type="entry name" value="CTDL_fold"/>
</dbReference>
<organism evidence="4 5">
    <name type="scientific">Mytilus coruscus</name>
    <name type="common">Sea mussel</name>
    <dbReference type="NCBI Taxonomy" id="42192"/>
    <lineage>
        <taxon>Eukaryota</taxon>
        <taxon>Metazoa</taxon>
        <taxon>Spiralia</taxon>
        <taxon>Lophotrochozoa</taxon>
        <taxon>Mollusca</taxon>
        <taxon>Bivalvia</taxon>
        <taxon>Autobranchia</taxon>
        <taxon>Pteriomorphia</taxon>
        <taxon>Mytilida</taxon>
        <taxon>Mytiloidea</taxon>
        <taxon>Mytilidae</taxon>
        <taxon>Mytilinae</taxon>
        <taxon>Mytilus</taxon>
    </lineage>
</organism>
<keyword evidence="1" id="KW-1015">Disulfide bond</keyword>